<dbReference type="Proteomes" id="UP000008370">
    <property type="component" value="Unassembled WGS sequence"/>
</dbReference>
<dbReference type="HOGENOM" id="CLU_024266_1_0_1"/>
<sequence>MALSDQAALAADILAVGPSRRMGVDDRAWDATLQALFALVPNTFEAAPVSLHDWNGSMFGTAIISGHSCNQDGSMGDYLRAKIEVCRPSVGQDAGSPFAHVESIALQLSFEDVEAVDALDWDAFRAVVDSPPMHYLRIHYFQQRNKDFQTAKRILCSVLRRTQLTWALESDKLQFGCHLSDPTTSADISSVPAEHTIDDTTITLDIAEQAEWLLRPVRPPFLADGTTREEYLRQLVAARASGAPADSGSDVAPPTAGNTQHTALEQTHEVADDSAQGLRVHEGVGGGGEEDLATET</sequence>
<evidence type="ECO:0000256" key="1">
    <source>
        <dbReference type="SAM" id="MobiDB-lite"/>
    </source>
</evidence>
<dbReference type="KEGG" id="pco:PHACADRAFT_261541"/>
<name>K5USJ7_PHACS</name>
<dbReference type="RefSeq" id="XP_007399205.1">
    <property type="nucleotide sequence ID" value="XM_007399143.1"/>
</dbReference>
<dbReference type="GeneID" id="18918022"/>
<reference evidence="2 3" key="1">
    <citation type="journal article" date="2012" name="BMC Genomics">
        <title>Comparative genomics of the white-rot fungi, Phanerochaete carnosa and P. chrysosporium, to elucidate the genetic basis of the distinct wood types they colonize.</title>
        <authorList>
            <person name="Suzuki H."/>
            <person name="MacDonald J."/>
            <person name="Syed K."/>
            <person name="Salamov A."/>
            <person name="Hori C."/>
            <person name="Aerts A."/>
            <person name="Henrissat B."/>
            <person name="Wiebenga A."/>
            <person name="vanKuyk P.A."/>
            <person name="Barry K."/>
            <person name="Lindquist E."/>
            <person name="LaButti K."/>
            <person name="Lapidus A."/>
            <person name="Lucas S."/>
            <person name="Coutinho P."/>
            <person name="Gong Y."/>
            <person name="Samejima M."/>
            <person name="Mahadevan R."/>
            <person name="Abou-Zaid M."/>
            <person name="de Vries R.P."/>
            <person name="Igarashi K."/>
            <person name="Yadav J.S."/>
            <person name="Grigoriev I.V."/>
            <person name="Master E.R."/>
        </authorList>
    </citation>
    <scope>NUCLEOTIDE SEQUENCE [LARGE SCALE GENOMIC DNA]</scope>
    <source>
        <strain evidence="2 3">HHB-10118-sp</strain>
    </source>
</reference>
<protein>
    <submittedName>
        <fullName evidence="2">Uncharacterized protein</fullName>
    </submittedName>
</protein>
<organism evidence="2 3">
    <name type="scientific">Phanerochaete carnosa (strain HHB-10118-sp)</name>
    <name type="common">White-rot fungus</name>
    <name type="synonym">Peniophora carnosa</name>
    <dbReference type="NCBI Taxonomy" id="650164"/>
    <lineage>
        <taxon>Eukaryota</taxon>
        <taxon>Fungi</taxon>
        <taxon>Dikarya</taxon>
        <taxon>Basidiomycota</taxon>
        <taxon>Agaricomycotina</taxon>
        <taxon>Agaricomycetes</taxon>
        <taxon>Polyporales</taxon>
        <taxon>Phanerochaetaceae</taxon>
        <taxon>Phanerochaete</taxon>
    </lineage>
</organism>
<feature type="region of interest" description="Disordered" evidence="1">
    <location>
        <begin position="242"/>
        <end position="296"/>
    </location>
</feature>
<evidence type="ECO:0000313" key="2">
    <source>
        <dbReference type="EMBL" id="EKM52876.1"/>
    </source>
</evidence>
<accession>K5USJ7</accession>
<feature type="compositionally biased region" description="Polar residues" evidence="1">
    <location>
        <begin position="256"/>
        <end position="265"/>
    </location>
</feature>
<dbReference type="EMBL" id="JH930475">
    <property type="protein sequence ID" value="EKM52876.1"/>
    <property type="molecule type" value="Genomic_DNA"/>
</dbReference>
<gene>
    <name evidence="2" type="ORF">PHACADRAFT_261541</name>
</gene>
<keyword evidence="3" id="KW-1185">Reference proteome</keyword>
<proteinExistence type="predicted"/>
<dbReference type="InParanoid" id="K5USJ7"/>
<dbReference type="AlphaFoldDB" id="K5USJ7"/>
<evidence type="ECO:0000313" key="3">
    <source>
        <dbReference type="Proteomes" id="UP000008370"/>
    </source>
</evidence>